<dbReference type="InterPro" id="IPR010982">
    <property type="entry name" value="Lambda_DNA-bd_dom_sf"/>
</dbReference>
<organism evidence="2 3">
    <name type="scientific">Cohnella soli</name>
    <dbReference type="NCBI Taxonomy" id="425005"/>
    <lineage>
        <taxon>Bacteria</taxon>
        <taxon>Bacillati</taxon>
        <taxon>Bacillota</taxon>
        <taxon>Bacilli</taxon>
        <taxon>Bacillales</taxon>
        <taxon>Paenibacillaceae</taxon>
        <taxon>Cohnella</taxon>
    </lineage>
</organism>
<gene>
    <name evidence="2" type="ORF">ACFPOF_04070</name>
</gene>
<accession>A0ABW0HMZ0</accession>
<sequence>MNTSDNERLQELAQFLRTRRARISPEQAGLPSGTRRRTPGLRRGEVALLSGVSIDWYTWLEQARNIQVSTQVLSNIARVLQLDTNERKHLFLLALQQVPIEVTSLESGISPLLQNFLDLQGTSPAYVMDQRLNIVAWNKAANLIYGDYEKMSGRDRNSVWRTFTSPDVRQLLREHWEAHARHRLASFRASYGKFTGDPWWMELIDDLKRISPEFSAWWPQHDVLGGPEGKKVNYHPTGGVLEFEQLSFQVADSPQLTAVINIPSGGGDTAYKLAKLLSSHTNGIE</sequence>
<feature type="domain" description="HTH cro/C1-type" evidence="1">
    <location>
        <begin position="15"/>
        <end position="87"/>
    </location>
</feature>
<dbReference type="Pfam" id="PF17765">
    <property type="entry name" value="MLTR_LBD"/>
    <property type="match status" value="1"/>
</dbReference>
<dbReference type="Pfam" id="PF13560">
    <property type="entry name" value="HTH_31"/>
    <property type="match status" value="1"/>
</dbReference>
<dbReference type="RefSeq" id="WP_378129844.1">
    <property type="nucleotide sequence ID" value="NZ_JBHSMI010000008.1"/>
</dbReference>
<dbReference type="Proteomes" id="UP001596113">
    <property type="component" value="Unassembled WGS sequence"/>
</dbReference>
<dbReference type="InterPro" id="IPR001387">
    <property type="entry name" value="Cro/C1-type_HTH"/>
</dbReference>
<evidence type="ECO:0000313" key="3">
    <source>
        <dbReference type="Proteomes" id="UP001596113"/>
    </source>
</evidence>
<protein>
    <submittedName>
        <fullName evidence="2">Helix-turn-helix transcriptional regulator</fullName>
    </submittedName>
</protein>
<comment type="caution">
    <text evidence="2">The sequence shown here is derived from an EMBL/GenBank/DDBJ whole genome shotgun (WGS) entry which is preliminary data.</text>
</comment>
<evidence type="ECO:0000259" key="1">
    <source>
        <dbReference type="SMART" id="SM00530"/>
    </source>
</evidence>
<dbReference type="SMART" id="SM00530">
    <property type="entry name" value="HTH_XRE"/>
    <property type="match status" value="1"/>
</dbReference>
<reference evidence="3" key="1">
    <citation type="journal article" date="2019" name="Int. J. Syst. Evol. Microbiol.">
        <title>The Global Catalogue of Microorganisms (GCM) 10K type strain sequencing project: providing services to taxonomists for standard genome sequencing and annotation.</title>
        <authorList>
            <consortium name="The Broad Institute Genomics Platform"/>
            <consortium name="The Broad Institute Genome Sequencing Center for Infectious Disease"/>
            <person name="Wu L."/>
            <person name="Ma J."/>
        </authorList>
    </citation>
    <scope>NUCLEOTIDE SEQUENCE [LARGE SCALE GENOMIC DNA]</scope>
    <source>
        <strain evidence="3">CGMCC 1.18575</strain>
    </source>
</reference>
<dbReference type="Gene3D" id="3.30.450.180">
    <property type="match status" value="1"/>
</dbReference>
<dbReference type="SUPFAM" id="SSF47413">
    <property type="entry name" value="lambda repressor-like DNA-binding domains"/>
    <property type="match status" value="1"/>
</dbReference>
<dbReference type="PANTHER" id="PTHR35010">
    <property type="entry name" value="BLL4672 PROTEIN-RELATED"/>
    <property type="match status" value="1"/>
</dbReference>
<proteinExistence type="predicted"/>
<keyword evidence="3" id="KW-1185">Reference proteome</keyword>
<dbReference type="InterPro" id="IPR041413">
    <property type="entry name" value="MLTR_LBD"/>
</dbReference>
<name>A0ABW0HMZ0_9BACL</name>
<evidence type="ECO:0000313" key="2">
    <source>
        <dbReference type="EMBL" id="MFC5401903.1"/>
    </source>
</evidence>
<dbReference type="EMBL" id="JBHSMI010000008">
    <property type="protein sequence ID" value="MFC5401903.1"/>
    <property type="molecule type" value="Genomic_DNA"/>
</dbReference>
<dbReference type="Gene3D" id="1.10.260.40">
    <property type="entry name" value="lambda repressor-like DNA-binding domains"/>
    <property type="match status" value="1"/>
</dbReference>